<gene>
    <name evidence="2" type="ORF">MAE02_06730</name>
</gene>
<accession>A0A512BM80</accession>
<dbReference type="AlphaFoldDB" id="A0A512BM80"/>
<reference evidence="2 3" key="1">
    <citation type="submission" date="2019-07" db="EMBL/GenBank/DDBJ databases">
        <title>Whole genome shotgun sequence of Microvirga aerophila NBRC 106136.</title>
        <authorList>
            <person name="Hosoyama A."/>
            <person name="Uohara A."/>
            <person name="Ohji S."/>
            <person name="Ichikawa N."/>
        </authorList>
    </citation>
    <scope>NUCLEOTIDE SEQUENCE [LARGE SCALE GENOMIC DNA]</scope>
    <source>
        <strain evidence="2 3">NBRC 106136</strain>
    </source>
</reference>
<sequence length="142" mass="16126">MESDDLGMYYWNRDFEKVREYLKVKHELNEQVRDMLTAEELADLKALFYIGRGSEQGEHYAQVLEHMKTLQSEPLSIDEIDSILSKTSLLENIIIGASLVGRPTLATRLREIRPLPDNADAPVLPEDTAQNDSEPPETTQPA</sequence>
<protein>
    <submittedName>
        <fullName evidence="2">Uncharacterized protein</fullName>
    </submittedName>
</protein>
<keyword evidence="3" id="KW-1185">Reference proteome</keyword>
<dbReference type="EMBL" id="BJYU01000004">
    <property type="protein sequence ID" value="GEO12977.1"/>
    <property type="molecule type" value="Genomic_DNA"/>
</dbReference>
<evidence type="ECO:0000256" key="1">
    <source>
        <dbReference type="SAM" id="MobiDB-lite"/>
    </source>
</evidence>
<evidence type="ECO:0000313" key="2">
    <source>
        <dbReference type="EMBL" id="GEO12977.1"/>
    </source>
</evidence>
<evidence type="ECO:0000313" key="3">
    <source>
        <dbReference type="Proteomes" id="UP000321085"/>
    </source>
</evidence>
<comment type="caution">
    <text evidence="2">The sequence shown here is derived from an EMBL/GenBank/DDBJ whole genome shotgun (WGS) entry which is preliminary data.</text>
</comment>
<proteinExistence type="predicted"/>
<feature type="compositionally biased region" description="Polar residues" evidence="1">
    <location>
        <begin position="128"/>
        <end position="142"/>
    </location>
</feature>
<organism evidence="2 3">
    <name type="scientific">Microvirga aerophila</name>
    <dbReference type="NCBI Taxonomy" id="670291"/>
    <lineage>
        <taxon>Bacteria</taxon>
        <taxon>Pseudomonadati</taxon>
        <taxon>Pseudomonadota</taxon>
        <taxon>Alphaproteobacteria</taxon>
        <taxon>Hyphomicrobiales</taxon>
        <taxon>Methylobacteriaceae</taxon>
        <taxon>Microvirga</taxon>
    </lineage>
</organism>
<dbReference type="Proteomes" id="UP000321085">
    <property type="component" value="Unassembled WGS sequence"/>
</dbReference>
<name>A0A512BM80_9HYPH</name>
<dbReference type="OrthoDB" id="7888975at2"/>
<feature type="region of interest" description="Disordered" evidence="1">
    <location>
        <begin position="113"/>
        <end position="142"/>
    </location>
</feature>